<dbReference type="Pfam" id="PF09669">
    <property type="entry name" value="Phage_pRha"/>
    <property type="match status" value="1"/>
</dbReference>
<sequence>MSTTIINYAALSNLVIDHEGKPITTSLKVAGVFVKMHKNVLRDIEALDCSEEFRRLNFELTEIEVQAGPVKRKSPMYLMTRDGFTFLAMGFTGARAAEFKEKYISEFNRMEAHIRQNQMVAIPNFNNPVEAARAWADQMEKRQALEAQTAAMLPKVEKYDKYMGSDGTIDLTRAAKTLGFASGKALGQYLRLNLNWLFATTKKVTPRAHVVAAGYMTCKLRINDTTGYGAAHGRITAKGFEFLMNHFGLEEVA</sequence>
<dbReference type="Proteomes" id="UP000639010">
    <property type="component" value="Unassembled WGS sequence"/>
</dbReference>
<reference evidence="2 3" key="1">
    <citation type="submission" date="2020-10" db="EMBL/GenBank/DDBJ databases">
        <title>Genomic Encyclopedia of Type Strains, Phase IV (KMG-IV): sequencing the most valuable type-strain genomes for metagenomic binning, comparative biology and taxonomic classification.</title>
        <authorList>
            <person name="Goeker M."/>
        </authorList>
    </citation>
    <scope>NUCLEOTIDE SEQUENCE [LARGE SCALE GENOMIC DNA]</scope>
    <source>
        <strain evidence="2 3">DSM 4194</strain>
    </source>
</reference>
<comment type="caution">
    <text evidence="2">The sequence shown here is derived from an EMBL/GenBank/DDBJ whole genome shotgun (WGS) entry which is preliminary data.</text>
</comment>
<evidence type="ECO:0000259" key="1">
    <source>
        <dbReference type="Pfam" id="PF03374"/>
    </source>
</evidence>
<feature type="domain" description="Antirepressor protein C-terminal" evidence="1">
    <location>
        <begin position="146"/>
        <end position="247"/>
    </location>
</feature>
<dbReference type="RefSeq" id="WP_225940592.1">
    <property type="nucleotide sequence ID" value="NZ_JADBGG010000074.1"/>
</dbReference>
<dbReference type="EMBL" id="JADBGG010000074">
    <property type="protein sequence ID" value="MBE1427418.1"/>
    <property type="molecule type" value="Genomic_DNA"/>
</dbReference>
<protein>
    <submittedName>
        <fullName evidence="2">Rha family phage regulatory protein</fullName>
    </submittedName>
</protein>
<dbReference type="Pfam" id="PF03374">
    <property type="entry name" value="ANT"/>
    <property type="match status" value="1"/>
</dbReference>
<dbReference type="InterPro" id="IPR014054">
    <property type="entry name" value="Phage_regulatory_Rha"/>
</dbReference>
<evidence type="ECO:0000313" key="3">
    <source>
        <dbReference type="Proteomes" id="UP000639010"/>
    </source>
</evidence>
<proteinExistence type="predicted"/>
<organism evidence="2 3">
    <name type="scientific">Desulfomicrobium macestii</name>
    <dbReference type="NCBI Taxonomy" id="90731"/>
    <lineage>
        <taxon>Bacteria</taxon>
        <taxon>Pseudomonadati</taxon>
        <taxon>Thermodesulfobacteriota</taxon>
        <taxon>Desulfovibrionia</taxon>
        <taxon>Desulfovibrionales</taxon>
        <taxon>Desulfomicrobiaceae</taxon>
        <taxon>Desulfomicrobium</taxon>
    </lineage>
</organism>
<keyword evidence="3" id="KW-1185">Reference proteome</keyword>
<dbReference type="InterPro" id="IPR005039">
    <property type="entry name" value="Ant_C"/>
</dbReference>
<name>A0ABR9H9K6_9BACT</name>
<evidence type="ECO:0000313" key="2">
    <source>
        <dbReference type="EMBL" id="MBE1427418.1"/>
    </source>
</evidence>
<dbReference type="NCBIfam" id="TIGR02681">
    <property type="entry name" value="phage_pRha"/>
    <property type="match status" value="1"/>
</dbReference>
<accession>A0ABR9H9K6</accession>
<gene>
    <name evidence="2" type="ORF">H4684_004115</name>
</gene>